<feature type="domain" description="Reverse transcriptase Ty1/copia-type" evidence="2">
    <location>
        <begin position="509"/>
        <end position="583"/>
    </location>
</feature>
<feature type="compositionally biased region" description="Basic and acidic residues" evidence="1">
    <location>
        <begin position="16"/>
        <end position="25"/>
    </location>
</feature>
<evidence type="ECO:0000259" key="2">
    <source>
        <dbReference type="Pfam" id="PF07727"/>
    </source>
</evidence>
<feature type="compositionally biased region" description="Polar residues" evidence="1">
    <location>
        <begin position="285"/>
        <end position="304"/>
    </location>
</feature>
<gene>
    <name evidence="3" type="ORF">Tci_037697</name>
</gene>
<reference evidence="3" key="1">
    <citation type="journal article" date="2019" name="Sci. Rep.">
        <title>Draft genome of Tanacetum cinerariifolium, the natural source of mosquito coil.</title>
        <authorList>
            <person name="Yamashiro T."/>
            <person name="Shiraishi A."/>
            <person name="Satake H."/>
            <person name="Nakayama K."/>
        </authorList>
    </citation>
    <scope>NUCLEOTIDE SEQUENCE</scope>
</reference>
<organism evidence="3">
    <name type="scientific">Tanacetum cinerariifolium</name>
    <name type="common">Dalmatian daisy</name>
    <name type="synonym">Chrysanthemum cinerariifolium</name>
    <dbReference type="NCBI Taxonomy" id="118510"/>
    <lineage>
        <taxon>Eukaryota</taxon>
        <taxon>Viridiplantae</taxon>
        <taxon>Streptophyta</taxon>
        <taxon>Embryophyta</taxon>
        <taxon>Tracheophyta</taxon>
        <taxon>Spermatophyta</taxon>
        <taxon>Magnoliopsida</taxon>
        <taxon>eudicotyledons</taxon>
        <taxon>Gunneridae</taxon>
        <taxon>Pentapetalae</taxon>
        <taxon>asterids</taxon>
        <taxon>campanulids</taxon>
        <taxon>Asterales</taxon>
        <taxon>Asteraceae</taxon>
        <taxon>Asteroideae</taxon>
        <taxon>Anthemideae</taxon>
        <taxon>Anthemidinae</taxon>
        <taxon>Tanacetum</taxon>
    </lineage>
</organism>
<name>A0A6L2LX51_TANCI</name>
<dbReference type="CDD" id="cd09272">
    <property type="entry name" value="RNase_HI_RT_Ty1"/>
    <property type="match status" value="1"/>
</dbReference>
<dbReference type="PANTHER" id="PTHR11439:SF524">
    <property type="entry name" value="RNA-DIRECTED DNA POLYMERASE, PROTEIN KINASE RLK-PELLE-DLSV FAMILY"/>
    <property type="match status" value="1"/>
</dbReference>
<dbReference type="InterPro" id="IPR043502">
    <property type="entry name" value="DNA/RNA_pol_sf"/>
</dbReference>
<dbReference type="AlphaFoldDB" id="A0A6L2LX51"/>
<dbReference type="SUPFAM" id="SSF56672">
    <property type="entry name" value="DNA/RNA polymerases"/>
    <property type="match status" value="1"/>
</dbReference>
<evidence type="ECO:0000256" key="1">
    <source>
        <dbReference type="SAM" id="MobiDB-lite"/>
    </source>
</evidence>
<sequence length="799" mass="87830">MERGFLSQKESGGGRGVKEKEEDNGGAHSALSGADEMSTKVDNVSMDGDGFSSPTKVNPGNSAINKEKIMHDENEELTPNKPNDNPNKGTSYANLFTGGTSKKALYFRTLFTPGRNRIDMVVPVDSIRAISEGFANMNPYVNLLKEDVENVLVWVKLNSVLIKAFIEDGLNAIAMKLGTPLMLDSYTSDMCLQSWGTSSYARVMIELSADVELKYTIVVAMNNLNGGGVYTCVAKNLKKPNQAPRGAPVGLKVGFKPPTKEVSNLNSFDVLNSVENDGESGTNGGTSKLASNEANSSGSSFWNVETSSTSTTPIVDKIGKLEKLVIGGKVTLVDDDSKLLKNVDYLGDHDSGDGVESVDNDMARSMALERFGFGHDLPEKIQDICDNLDINVQGLICHRRLVYYLLMHILLFNSGSQQHTPHPPFLLFGYPSVPPHYPSFPNSVSISIRRNEGFSRSCNRYKARLVASGGSQQQGIDCDGAFSLVVKPGLLSLVSEIFCYAIRASFYYNKTDSYLFIFHKRPDTAYLLLYVDDIILTSSSTSLMQRIISSLHAKFAMTVLGPLNYFLGISATRTTSGPQLTQKKLGLEGSLVIDPTLYRSFAGALQFLTSTRPDLSYAVQQLCLYMHDPREPHLNALKCVLRYLCGTTDLGLQLFRSTTSQLIAYYNVHLTGCMATRRSTSGYYVFLGYNLLTWSSKRQDTLSHSSAEAEYRGVANAVAETSWIQNLLRELHSPLFTATLVYCDNVNAYTSAGHVRVLHVPLRFQYADIFTKGLPYLLFADFRSSLSVCKFLALTAGAY</sequence>
<feature type="compositionally biased region" description="Polar residues" evidence="1">
    <location>
        <begin position="52"/>
        <end position="62"/>
    </location>
</feature>
<accession>A0A6L2LX51</accession>
<dbReference type="EMBL" id="BKCJ010005255">
    <property type="protein sequence ID" value="GEU65719.1"/>
    <property type="molecule type" value="Genomic_DNA"/>
</dbReference>
<dbReference type="PANTHER" id="PTHR11439">
    <property type="entry name" value="GAG-POL-RELATED RETROTRANSPOSON"/>
    <property type="match status" value="1"/>
</dbReference>
<proteinExistence type="predicted"/>
<feature type="region of interest" description="Disordered" evidence="1">
    <location>
        <begin position="273"/>
        <end position="304"/>
    </location>
</feature>
<comment type="caution">
    <text evidence="3">The sequence shown here is derived from an EMBL/GenBank/DDBJ whole genome shotgun (WGS) entry which is preliminary data.</text>
</comment>
<evidence type="ECO:0000313" key="3">
    <source>
        <dbReference type="EMBL" id="GEU65719.1"/>
    </source>
</evidence>
<dbReference type="Pfam" id="PF07727">
    <property type="entry name" value="RVT_2"/>
    <property type="match status" value="1"/>
</dbReference>
<dbReference type="InterPro" id="IPR013103">
    <property type="entry name" value="RVT_2"/>
</dbReference>
<feature type="region of interest" description="Disordered" evidence="1">
    <location>
        <begin position="1"/>
        <end position="62"/>
    </location>
</feature>
<protein>
    <submittedName>
        <fullName evidence="3">Ribonuclease H-like domain-containing protein</fullName>
    </submittedName>
</protein>